<dbReference type="Proteomes" id="UP001168883">
    <property type="component" value="Unassembled WGS sequence"/>
</dbReference>
<evidence type="ECO:0000313" key="3">
    <source>
        <dbReference type="Proteomes" id="UP001168883"/>
    </source>
</evidence>
<dbReference type="Gene3D" id="3.30.457.10">
    <property type="entry name" value="Copper amine oxidase-like, N-terminal domain"/>
    <property type="match status" value="1"/>
</dbReference>
<keyword evidence="3" id="KW-1185">Reference proteome</keyword>
<name>A0ABT8VFX3_9BACL</name>
<evidence type="ECO:0000259" key="1">
    <source>
        <dbReference type="Pfam" id="PF07833"/>
    </source>
</evidence>
<evidence type="ECO:0000313" key="2">
    <source>
        <dbReference type="EMBL" id="MDO3679880.1"/>
    </source>
</evidence>
<proteinExistence type="predicted"/>
<feature type="domain" description="Copper amine oxidase-like N-terminal" evidence="1">
    <location>
        <begin position="26"/>
        <end position="130"/>
    </location>
</feature>
<dbReference type="EMBL" id="JAUMKJ010000032">
    <property type="protein sequence ID" value="MDO3679880.1"/>
    <property type="molecule type" value="Genomic_DNA"/>
</dbReference>
<dbReference type="InterPro" id="IPR012854">
    <property type="entry name" value="Cu_amine_oxidase-like_N"/>
</dbReference>
<sequence length="146" mass="16518">MKLPKGRHAVEFHPSSGDHTVRLALNRTIVPFTEQPAVVDGTSLFPLADLLQAMGAKYEWNPQEETVSAERAGYVLWLQLNNPVARANGEDVRLEVPATLRNEKTMVPLRFVSEALHYEVTWNAPKQVIEVRPKKDESKNRPLRPV</sequence>
<comment type="caution">
    <text evidence="2">The sequence shown here is derived from an EMBL/GenBank/DDBJ whole genome shotgun (WGS) entry which is preliminary data.</text>
</comment>
<reference evidence="2" key="1">
    <citation type="submission" date="2023-07" db="EMBL/GenBank/DDBJ databases">
        <authorList>
            <person name="Aktuganov G."/>
            <person name="Boyko T."/>
            <person name="Delegan Y."/>
            <person name="Galimzianova N."/>
            <person name="Gilvanova E."/>
            <person name="Korobov V."/>
            <person name="Kuzmina L."/>
            <person name="Melentiev A."/>
            <person name="Milman P."/>
            <person name="Ryabova A."/>
            <person name="Stupak E."/>
            <person name="Yasakov T."/>
            <person name="Zharikova N."/>
            <person name="Zhurenko E."/>
        </authorList>
    </citation>
    <scope>NUCLEOTIDE SEQUENCE</scope>
    <source>
        <strain evidence="2">IB-739</strain>
    </source>
</reference>
<gene>
    <name evidence="2" type="ORF">Q3C12_22985</name>
</gene>
<dbReference type="SUPFAM" id="SSF55383">
    <property type="entry name" value="Copper amine oxidase, domain N"/>
    <property type="match status" value="1"/>
</dbReference>
<protein>
    <submittedName>
        <fullName evidence="2">Copper amine oxidase N-terminal domain-containing protein</fullName>
    </submittedName>
</protein>
<accession>A0ABT8VFX3</accession>
<dbReference type="InterPro" id="IPR036582">
    <property type="entry name" value="Mao_N_sf"/>
</dbReference>
<dbReference type="Pfam" id="PF07833">
    <property type="entry name" value="Cu_amine_oxidN1"/>
    <property type="match status" value="1"/>
</dbReference>
<dbReference type="RefSeq" id="WP_302880128.1">
    <property type="nucleotide sequence ID" value="NZ_JAUMKJ010000032.1"/>
</dbReference>
<organism evidence="2 3">
    <name type="scientific">Paenibacillus ehimensis</name>
    <dbReference type="NCBI Taxonomy" id="79264"/>
    <lineage>
        <taxon>Bacteria</taxon>
        <taxon>Bacillati</taxon>
        <taxon>Bacillota</taxon>
        <taxon>Bacilli</taxon>
        <taxon>Bacillales</taxon>
        <taxon>Paenibacillaceae</taxon>
        <taxon>Paenibacillus</taxon>
    </lineage>
</organism>